<feature type="region of interest" description="Disordered" evidence="1">
    <location>
        <begin position="132"/>
        <end position="155"/>
    </location>
</feature>
<reference evidence="2 3" key="1">
    <citation type="submission" date="2024-04" db="EMBL/GenBank/DDBJ databases">
        <title>Phyllosticta paracitricarpa is synonymous to the EU quarantine fungus P. citricarpa based on phylogenomic analyses.</title>
        <authorList>
            <consortium name="Lawrence Berkeley National Laboratory"/>
            <person name="Van Ingen-Buijs V.A."/>
            <person name="Van Westerhoven A.C."/>
            <person name="Haridas S."/>
            <person name="Skiadas P."/>
            <person name="Martin F."/>
            <person name="Groenewald J.Z."/>
            <person name="Crous P.W."/>
            <person name="Seidl M.F."/>
        </authorList>
    </citation>
    <scope>NUCLEOTIDE SEQUENCE [LARGE SCALE GENOMIC DNA]</scope>
    <source>
        <strain evidence="2 3">CBS 123374</strain>
    </source>
</reference>
<dbReference type="EMBL" id="JBBWRZ010000010">
    <property type="protein sequence ID" value="KAK8227496.1"/>
    <property type="molecule type" value="Genomic_DNA"/>
</dbReference>
<protein>
    <recommendedName>
        <fullName evidence="4">Transmembrane protein</fullName>
    </recommendedName>
</protein>
<dbReference type="Proteomes" id="UP001492380">
    <property type="component" value="Unassembled WGS sequence"/>
</dbReference>
<keyword evidence="3" id="KW-1185">Reference proteome</keyword>
<comment type="caution">
    <text evidence="2">The sequence shown here is derived from an EMBL/GenBank/DDBJ whole genome shotgun (WGS) entry which is preliminary data.</text>
</comment>
<evidence type="ECO:0008006" key="4">
    <source>
        <dbReference type="Google" id="ProtNLM"/>
    </source>
</evidence>
<accession>A0ABR1YEW1</accession>
<evidence type="ECO:0000313" key="3">
    <source>
        <dbReference type="Proteomes" id="UP001492380"/>
    </source>
</evidence>
<gene>
    <name evidence="2" type="ORF">HDK90DRAFT_495264</name>
</gene>
<evidence type="ECO:0000313" key="2">
    <source>
        <dbReference type="EMBL" id="KAK8227496.1"/>
    </source>
</evidence>
<evidence type="ECO:0000256" key="1">
    <source>
        <dbReference type="SAM" id="MobiDB-lite"/>
    </source>
</evidence>
<name>A0ABR1YEW1_9PEZI</name>
<organism evidence="2 3">
    <name type="scientific">Phyllosticta capitalensis</name>
    <dbReference type="NCBI Taxonomy" id="121624"/>
    <lineage>
        <taxon>Eukaryota</taxon>
        <taxon>Fungi</taxon>
        <taxon>Dikarya</taxon>
        <taxon>Ascomycota</taxon>
        <taxon>Pezizomycotina</taxon>
        <taxon>Dothideomycetes</taxon>
        <taxon>Dothideomycetes incertae sedis</taxon>
        <taxon>Botryosphaeriales</taxon>
        <taxon>Phyllostictaceae</taxon>
        <taxon>Phyllosticta</taxon>
    </lineage>
</organism>
<proteinExistence type="predicted"/>
<sequence>MYSTRPKLSSFSKHPSRLLSRAVAASRPCIQSIYLATRGLHVVLCVCVCVLAWFECSALCARAPLGLFVRPSVRPSRRMCFFPQSCFHASSYTSGVLIQSHVPANRSVGSVHHVHTSLSLFTCPAPRCSAAQRSAAQPDRLPGREAVVDPQRKRQ</sequence>
<feature type="compositionally biased region" description="Basic and acidic residues" evidence="1">
    <location>
        <begin position="141"/>
        <end position="155"/>
    </location>
</feature>